<feature type="non-terminal residue" evidence="1">
    <location>
        <position position="1"/>
    </location>
</feature>
<accession>A0A382LKE2</accession>
<gene>
    <name evidence="1" type="ORF">METZ01_LOCUS289910</name>
</gene>
<organism evidence="1">
    <name type="scientific">marine metagenome</name>
    <dbReference type="NCBI Taxonomy" id="408172"/>
    <lineage>
        <taxon>unclassified sequences</taxon>
        <taxon>metagenomes</taxon>
        <taxon>ecological metagenomes</taxon>
    </lineage>
</organism>
<dbReference type="AlphaFoldDB" id="A0A382LKE2"/>
<evidence type="ECO:0000313" key="1">
    <source>
        <dbReference type="EMBL" id="SVC37056.1"/>
    </source>
</evidence>
<proteinExistence type="predicted"/>
<dbReference type="EMBL" id="UINC01087581">
    <property type="protein sequence ID" value="SVC37056.1"/>
    <property type="molecule type" value="Genomic_DNA"/>
</dbReference>
<reference evidence="1" key="1">
    <citation type="submission" date="2018-05" db="EMBL/GenBank/DDBJ databases">
        <authorList>
            <person name="Lanie J.A."/>
            <person name="Ng W.-L."/>
            <person name="Kazmierczak K.M."/>
            <person name="Andrzejewski T.M."/>
            <person name="Davidsen T.M."/>
            <person name="Wayne K.J."/>
            <person name="Tettelin H."/>
            <person name="Glass J.I."/>
            <person name="Rusch D."/>
            <person name="Podicherti R."/>
            <person name="Tsui H.-C.T."/>
            <person name="Winkler M.E."/>
        </authorList>
    </citation>
    <scope>NUCLEOTIDE SEQUENCE</scope>
</reference>
<sequence length="32" mass="3619">FMPENSKAAFWKCGDIECPNGYPMIPAFLNIN</sequence>
<protein>
    <submittedName>
        <fullName evidence="1">Uncharacterized protein</fullName>
    </submittedName>
</protein>
<name>A0A382LKE2_9ZZZZ</name>